<dbReference type="RefSeq" id="WP_153734998.1">
    <property type="nucleotide sequence ID" value="NZ_WJNG01000002.1"/>
</dbReference>
<proteinExistence type="predicted"/>
<dbReference type="OrthoDB" id="2884033at2"/>
<sequence length="101" mass="11855">MKEPELKVALINFEKLISNQPDNFTAIIPFKNYLRNFLRIRTTSMDLPTSEIMTVLKHEKPKVYYLLKANFSEDPIFNFLTNIGADYDLSRKRLSEIKDVV</sequence>
<gene>
    <name evidence="1" type="ORF">GH741_01385</name>
</gene>
<evidence type="ECO:0000313" key="1">
    <source>
        <dbReference type="EMBL" id="MRH41324.1"/>
    </source>
</evidence>
<evidence type="ECO:0000313" key="2">
    <source>
        <dbReference type="Proteomes" id="UP000799092"/>
    </source>
</evidence>
<keyword evidence="2" id="KW-1185">Reference proteome</keyword>
<protein>
    <submittedName>
        <fullName evidence="1">Uncharacterized protein</fullName>
    </submittedName>
</protein>
<reference evidence="1" key="1">
    <citation type="submission" date="2019-11" db="EMBL/GenBank/DDBJ databases">
        <authorList>
            <person name="Li J."/>
        </authorList>
    </citation>
    <scope>NUCLEOTIDE SEQUENCE</scope>
    <source>
        <strain evidence="1">B6B</strain>
    </source>
</reference>
<dbReference type="AlphaFoldDB" id="A0A6A8D6T6"/>
<organism evidence="1 2">
    <name type="scientific">Aquibacillus halophilus</name>
    <dbReference type="NCBI Taxonomy" id="930132"/>
    <lineage>
        <taxon>Bacteria</taxon>
        <taxon>Bacillati</taxon>
        <taxon>Bacillota</taxon>
        <taxon>Bacilli</taxon>
        <taxon>Bacillales</taxon>
        <taxon>Bacillaceae</taxon>
        <taxon>Aquibacillus</taxon>
    </lineage>
</organism>
<comment type="caution">
    <text evidence="1">The sequence shown here is derived from an EMBL/GenBank/DDBJ whole genome shotgun (WGS) entry which is preliminary data.</text>
</comment>
<dbReference type="Proteomes" id="UP000799092">
    <property type="component" value="Unassembled WGS sequence"/>
</dbReference>
<dbReference type="EMBL" id="WJNG01000002">
    <property type="protein sequence ID" value="MRH41324.1"/>
    <property type="molecule type" value="Genomic_DNA"/>
</dbReference>
<name>A0A6A8D6T6_9BACI</name>
<accession>A0A6A8D6T6</accession>